<feature type="transmembrane region" description="Helical" evidence="5">
    <location>
        <begin position="146"/>
        <end position="167"/>
    </location>
</feature>
<protein>
    <submittedName>
        <fullName evidence="7">Mechanosensitive ion channel domain-containing protein</fullName>
    </submittedName>
</protein>
<feature type="transmembrane region" description="Helical" evidence="5">
    <location>
        <begin position="173"/>
        <end position="193"/>
    </location>
</feature>
<dbReference type="SUPFAM" id="SSF50182">
    <property type="entry name" value="Sm-like ribonucleoproteins"/>
    <property type="match status" value="1"/>
</dbReference>
<accession>A0ABD5YGE3</accession>
<keyword evidence="2 5" id="KW-0812">Transmembrane</keyword>
<gene>
    <name evidence="7" type="ORF">ACFQL7_00195</name>
</gene>
<proteinExistence type="predicted"/>
<evidence type="ECO:0000313" key="7">
    <source>
        <dbReference type="EMBL" id="MFC7188429.1"/>
    </source>
</evidence>
<dbReference type="Pfam" id="PF00924">
    <property type="entry name" value="MS_channel_2nd"/>
    <property type="match status" value="1"/>
</dbReference>
<evidence type="ECO:0000313" key="8">
    <source>
        <dbReference type="Proteomes" id="UP001596417"/>
    </source>
</evidence>
<keyword evidence="8" id="KW-1185">Reference proteome</keyword>
<dbReference type="PANTHER" id="PTHR30221:SF20">
    <property type="entry name" value="SMALL-CONDUCTANCE MECHANOSENSITIVE CHANNEL"/>
    <property type="match status" value="1"/>
</dbReference>
<dbReference type="Gene3D" id="2.30.30.60">
    <property type="match status" value="1"/>
</dbReference>
<feature type="transmembrane region" description="Helical" evidence="5">
    <location>
        <begin position="69"/>
        <end position="95"/>
    </location>
</feature>
<comment type="caution">
    <text evidence="7">The sequence shown here is derived from an EMBL/GenBank/DDBJ whole genome shotgun (WGS) entry which is preliminary data.</text>
</comment>
<feature type="transmembrane region" description="Helical" evidence="5">
    <location>
        <begin position="107"/>
        <end position="125"/>
    </location>
</feature>
<dbReference type="Proteomes" id="UP001596417">
    <property type="component" value="Unassembled WGS sequence"/>
</dbReference>
<dbReference type="GO" id="GO:0016020">
    <property type="term" value="C:membrane"/>
    <property type="evidence" value="ECO:0007669"/>
    <property type="project" value="UniProtKB-SubCell"/>
</dbReference>
<sequence>MAQSGPFVGNVLNELSTSVIPVVVLITGLLVGIIAGRLSRRLLTAAGIPGAVEGTTFERTVNRLGTSTAGLLSGFITLFVIALTVGLALSIEGVLDTRFYLQQLPTYLLRVFVAALVLIIGLIIGDKAEVEIRERFQDVKLSEMSLLPRLAKHSIIFVASLIALAQLKVETGPLLVLFGGYVFAVVVFSGLAFKDLLAAGAAGLYLILSQPYSIGDTIDVDGNRGIVQEVGVFVTHIENDDEEFILPNHLVLRSGVIRIRS</sequence>
<dbReference type="InterPro" id="IPR023408">
    <property type="entry name" value="MscS_beta-dom_sf"/>
</dbReference>
<evidence type="ECO:0000256" key="1">
    <source>
        <dbReference type="ARBA" id="ARBA00004370"/>
    </source>
</evidence>
<dbReference type="GeneID" id="76197963"/>
<dbReference type="EMBL" id="JBHTAX010000001">
    <property type="protein sequence ID" value="MFC7188429.1"/>
    <property type="molecule type" value="Genomic_DNA"/>
</dbReference>
<evidence type="ECO:0000256" key="4">
    <source>
        <dbReference type="ARBA" id="ARBA00023136"/>
    </source>
</evidence>
<dbReference type="InterPro" id="IPR006685">
    <property type="entry name" value="MscS_channel_2nd"/>
</dbReference>
<dbReference type="RefSeq" id="WP_248903769.1">
    <property type="nucleotide sequence ID" value="NZ_CP109979.1"/>
</dbReference>
<keyword evidence="4 5" id="KW-0472">Membrane</keyword>
<evidence type="ECO:0000256" key="2">
    <source>
        <dbReference type="ARBA" id="ARBA00022692"/>
    </source>
</evidence>
<evidence type="ECO:0000256" key="3">
    <source>
        <dbReference type="ARBA" id="ARBA00022989"/>
    </source>
</evidence>
<feature type="transmembrane region" description="Helical" evidence="5">
    <location>
        <begin position="15"/>
        <end position="35"/>
    </location>
</feature>
<dbReference type="PANTHER" id="PTHR30221">
    <property type="entry name" value="SMALL-CONDUCTANCE MECHANOSENSITIVE CHANNEL"/>
    <property type="match status" value="1"/>
</dbReference>
<comment type="subcellular location">
    <subcellularLocation>
        <location evidence="1">Membrane</location>
    </subcellularLocation>
</comment>
<evidence type="ECO:0000256" key="5">
    <source>
        <dbReference type="SAM" id="Phobius"/>
    </source>
</evidence>
<keyword evidence="3 5" id="KW-1133">Transmembrane helix</keyword>
<evidence type="ECO:0000259" key="6">
    <source>
        <dbReference type="Pfam" id="PF00924"/>
    </source>
</evidence>
<dbReference type="AlphaFoldDB" id="A0ABD5YGE3"/>
<dbReference type="Gene3D" id="1.10.287.1260">
    <property type="match status" value="1"/>
</dbReference>
<feature type="domain" description="Mechanosensitive ion channel MscS" evidence="6">
    <location>
        <begin position="201"/>
        <end position="254"/>
    </location>
</feature>
<organism evidence="7 8">
    <name type="scientific">Halocatena marina</name>
    <dbReference type="NCBI Taxonomy" id="2934937"/>
    <lineage>
        <taxon>Archaea</taxon>
        <taxon>Methanobacteriati</taxon>
        <taxon>Methanobacteriota</taxon>
        <taxon>Stenosarchaea group</taxon>
        <taxon>Halobacteria</taxon>
        <taxon>Halobacteriales</taxon>
        <taxon>Natronomonadaceae</taxon>
        <taxon>Halocatena</taxon>
    </lineage>
</organism>
<name>A0ABD5YGE3_9EURY</name>
<dbReference type="InterPro" id="IPR010920">
    <property type="entry name" value="LSM_dom_sf"/>
</dbReference>
<reference evidence="7 8" key="1">
    <citation type="journal article" date="2019" name="Int. J. Syst. Evol. Microbiol.">
        <title>The Global Catalogue of Microorganisms (GCM) 10K type strain sequencing project: providing services to taxonomists for standard genome sequencing and annotation.</title>
        <authorList>
            <consortium name="The Broad Institute Genomics Platform"/>
            <consortium name="The Broad Institute Genome Sequencing Center for Infectious Disease"/>
            <person name="Wu L."/>
            <person name="Ma J."/>
        </authorList>
    </citation>
    <scope>NUCLEOTIDE SEQUENCE [LARGE SCALE GENOMIC DNA]</scope>
    <source>
        <strain evidence="7 8">RDMS1</strain>
    </source>
</reference>
<dbReference type="InterPro" id="IPR045275">
    <property type="entry name" value="MscS_archaea/bacteria_type"/>
</dbReference>